<evidence type="ECO:0000256" key="2">
    <source>
        <dbReference type="SAM" id="Phobius"/>
    </source>
</evidence>
<evidence type="ECO:0000256" key="1">
    <source>
        <dbReference type="SAM" id="MobiDB-lite"/>
    </source>
</evidence>
<reference evidence="4" key="2">
    <citation type="submission" date="2022-03" db="EMBL/GenBank/DDBJ databases">
        <title>Draft title - Genomic analysis of global carrot germplasm unveils the trajectory of domestication and the origin of high carotenoid orange carrot.</title>
        <authorList>
            <person name="Iorizzo M."/>
            <person name="Ellison S."/>
            <person name="Senalik D."/>
            <person name="Macko-Podgorni A."/>
            <person name="Grzebelus D."/>
            <person name="Bostan H."/>
            <person name="Rolling W."/>
            <person name="Curaba J."/>
            <person name="Simon P."/>
        </authorList>
    </citation>
    <scope>NUCLEOTIDE SEQUENCE</scope>
    <source>
        <tissue evidence="4">Leaf</tissue>
    </source>
</reference>
<name>A0A166IFL3_DAUCS</name>
<proteinExistence type="predicted"/>
<feature type="transmembrane region" description="Helical" evidence="2">
    <location>
        <begin position="12"/>
        <end position="35"/>
    </location>
</feature>
<dbReference type="Proteomes" id="UP000077755">
    <property type="component" value="Chromosome 1"/>
</dbReference>
<organism evidence="3">
    <name type="scientific">Daucus carota subsp. sativus</name>
    <name type="common">Carrot</name>
    <dbReference type="NCBI Taxonomy" id="79200"/>
    <lineage>
        <taxon>Eukaryota</taxon>
        <taxon>Viridiplantae</taxon>
        <taxon>Streptophyta</taxon>
        <taxon>Embryophyta</taxon>
        <taxon>Tracheophyta</taxon>
        <taxon>Spermatophyta</taxon>
        <taxon>Magnoliopsida</taxon>
        <taxon>eudicotyledons</taxon>
        <taxon>Gunneridae</taxon>
        <taxon>Pentapetalae</taxon>
        <taxon>asterids</taxon>
        <taxon>campanulids</taxon>
        <taxon>Apiales</taxon>
        <taxon>Apiaceae</taxon>
        <taxon>Apioideae</taxon>
        <taxon>Scandiceae</taxon>
        <taxon>Daucinae</taxon>
        <taxon>Daucus</taxon>
        <taxon>Daucus sect. Daucus</taxon>
    </lineage>
</organism>
<keyword evidence="2" id="KW-1133">Transmembrane helix</keyword>
<dbReference type="Gramene" id="KZN11081">
    <property type="protein sequence ID" value="KZN11081"/>
    <property type="gene ID" value="DCAR_003737"/>
</dbReference>
<evidence type="ECO:0000313" key="3">
    <source>
        <dbReference type="EMBL" id="KZN11081.1"/>
    </source>
</evidence>
<evidence type="ECO:0000313" key="4">
    <source>
        <dbReference type="EMBL" id="WOG84784.1"/>
    </source>
</evidence>
<protein>
    <submittedName>
        <fullName evidence="3">Uncharacterized protein</fullName>
    </submittedName>
</protein>
<sequence>MAKESSPTLNKIMTNFSCFILASTTLFFFMLTVIISPTQHTLPPSTMKSLVAESNVKSFKEDGNAQQNVSITGRRGGPCKSVKWRERINNANAHEVPSGPNPISNR</sequence>
<dbReference type="AlphaFoldDB" id="A0A166IFL3"/>
<gene>
    <name evidence="3" type="ORF">DCAR_003737</name>
    <name evidence="4" type="ORF">DCAR_0103969</name>
</gene>
<dbReference type="EMBL" id="LNRQ01000001">
    <property type="protein sequence ID" value="KZN11081.1"/>
    <property type="molecule type" value="Genomic_DNA"/>
</dbReference>
<accession>A0A166IFL3</accession>
<evidence type="ECO:0000313" key="5">
    <source>
        <dbReference type="Proteomes" id="UP000077755"/>
    </source>
</evidence>
<feature type="region of interest" description="Disordered" evidence="1">
    <location>
        <begin position="61"/>
        <end position="80"/>
    </location>
</feature>
<keyword evidence="5" id="KW-1185">Reference proteome</keyword>
<dbReference type="OMA" id="VKWRERI"/>
<dbReference type="EMBL" id="CP093343">
    <property type="protein sequence ID" value="WOG84784.1"/>
    <property type="molecule type" value="Genomic_DNA"/>
</dbReference>
<keyword evidence="2" id="KW-0812">Transmembrane</keyword>
<reference evidence="3" key="1">
    <citation type="journal article" date="2016" name="Nat. Genet.">
        <title>A high-quality carrot genome assembly provides new insights into carotenoid accumulation and asterid genome evolution.</title>
        <authorList>
            <person name="Iorizzo M."/>
            <person name="Ellison S."/>
            <person name="Senalik D."/>
            <person name="Zeng P."/>
            <person name="Satapoomin P."/>
            <person name="Huang J."/>
            <person name="Bowman M."/>
            <person name="Iovene M."/>
            <person name="Sanseverino W."/>
            <person name="Cavagnaro P."/>
            <person name="Yildiz M."/>
            <person name="Macko-Podgorni A."/>
            <person name="Moranska E."/>
            <person name="Grzebelus E."/>
            <person name="Grzebelus D."/>
            <person name="Ashrafi H."/>
            <person name="Zheng Z."/>
            <person name="Cheng S."/>
            <person name="Spooner D."/>
            <person name="Van Deynze A."/>
            <person name="Simon P."/>
        </authorList>
    </citation>
    <scope>NUCLEOTIDE SEQUENCE [LARGE SCALE GENOMIC DNA]</scope>
    <source>
        <tissue evidence="3">Leaf</tissue>
    </source>
</reference>
<keyword evidence="2" id="KW-0472">Membrane</keyword>